<comment type="caution">
    <text evidence="2">The sequence shown here is derived from an EMBL/GenBank/DDBJ whole genome shotgun (WGS) entry which is preliminary data.</text>
</comment>
<sequence length="175" mass="18671">MNDLGRRIRRGAMALLLTAACVVGLATTVSAPAQAADGCSGSRIEHIPMYDDVYGDLRAYLDVYYDSSTGNNCAVTVATGPNSYGILKGMYVVLVKCSQTTPSKTSCTNIGSKRDPATAGTYGRYYYYAGPVTVYSPNNCIFAEGAVESWYPTTTNTTHSYGSTRVSTGYQASHC</sequence>
<name>A0A941AG49_9ACTN</name>
<dbReference type="PROSITE" id="PS51257">
    <property type="entry name" value="PROKAR_LIPOPROTEIN"/>
    <property type="match status" value="1"/>
</dbReference>
<keyword evidence="1" id="KW-0732">Signal</keyword>
<evidence type="ECO:0000313" key="2">
    <source>
        <dbReference type="EMBL" id="MBP2702626.1"/>
    </source>
</evidence>
<feature type="chain" id="PRO_5037346774" description="Spore-associated protein A" evidence="1">
    <location>
        <begin position="36"/>
        <end position="175"/>
    </location>
</feature>
<evidence type="ECO:0008006" key="4">
    <source>
        <dbReference type="Google" id="ProtNLM"/>
    </source>
</evidence>
<organism evidence="2 3">
    <name type="scientific">Microbispora oryzae</name>
    <dbReference type="NCBI Taxonomy" id="2806554"/>
    <lineage>
        <taxon>Bacteria</taxon>
        <taxon>Bacillati</taxon>
        <taxon>Actinomycetota</taxon>
        <taxon>Actinomycetes</taxon>
        <taxon>Streptosporangiales</taxon>
        <taxon>Streptosporangiaceae</taxon>
        <taxon>Microbispora</taxon>
    </lineage>
</organism>
<dbReference type="EMBL" id="JAFCNB010000001">
    <property type="protein sequence ID" value="MBP2702626.1"/>
    <property type="molecule type" value="Genomic_DNA"/>
</dbReference>
<accession>A0A941AG49</accession>
<evidence type="ECO:0000256" key="1">
    <source>
        <dbReference type="SAM" id="SignalP"/>
    </source>
</evidence>
<evidence type="ECO:0000313" key="3">
    <source>
        <dbReference type="Proteomes" id="UP000674234"/>
    </source>
</evidence>
<keyword evidence="3" id="KW-1185">Reference proteome</keyword>
<dbReference type="Proteomes" id="UP000674234">
    <property type="component" value="Unassembled WGS sequence"/>
</dbReference>
<dbReference type="InterPro" id="IPR006311">
    <property type="entry name" value="TAT_signal"/>
</dbReference>
<gene>
    <name evidence="2" type="ORF">JOL79_02275</name>
</gene>
<reference evidence="2" key="1">
    <citation type="submission" date="2021-02" db="EMBL/GenBank/DDBJ databases">
        <title>Draft genome sequence of Microbispora sp. RL4-1S isolated from rice leaves in Thailand.</title>
        <authorList>
            <person name="Muangham S."/>
            <person name="Duangmal K."/>
        </authorList>
    </citation>
    <scope>NUCLEOTIDE SEQUENCE</scope>
    <source>
        <strain evidence="2">RL4-1S</strain>
    </source>
</reference>
<dbReference type="AlphaFoldDB" id="A0A941AG49"/>
<dbReference type="PROSITE" id="PS51318">
    <property type="entry name" value="TAT"/>
    <property type="match status" value="1"/>
</dbReference>
<protein>
    <recommendedName>
        <fullName evidence="4">Spore-associated protein A</fullName>
    </recommendedName>
</protein>
<feature type="signal peptide" evidence="1">
    <location>
        <begin position="1"/>
        <end position="35"/>
    </location>
</feature>
<dbReference type="RefSeq" id="WP_210153899.1">
    <property type="nucleotide sequence ID" value="NZ_JAFCNB010000001.1"/>
</dbReference>
<proteinExistence type="predicted"/>